<evidence type="ECO:0000313" key="2">
    <source>
        <dbReference type="Proteomes" id="UP000030475"/>
    </source>
</evidence>
<comment type="caution">
    <text evidence="1">The sequence shown here is derived from an EMBL/GenBank/DDBJ whole genome shotgun (WGS) entry which is preliminary data.</text>
</comment>
<proteinExistence type="predicted"/>
<organism evidence="1 2">
    <name type="scientific">Burkholderia pseudomallei</name>
    <name type="common">Pseudomonas pseudomallei</name>
    <dbReference type="NCBI Taxonomy" id="28450"/>
    <lineage>
        <taxon>Bacteria</taxon>
        <taxon>Pseudomonadati</taxon>
        <taxon>Pseudomonadota</taxon>
        <taxon>Betaproteobacteria</taxon>
        <taxon>Burkholderiales</taxon>
        <taxon>Burkholderiaceae</taxon>
        <taxon>Burkholderia</taxon>
        <taxon>pseudomallei group</taxon>
    </lineage>
</organism>
<gene>
    <name evidence="1" type="ORF">Y036_4307</name>
</gene>
<protein>
    <submittedName>
        <fullName evidence="1">Porin domain protein</fullName>
    </submittedName>
</protein>
<dbReference type="InterPro" id="IPR023614">
    <property type="entry name" value="Porin_dom_sf"/>
</dbReference>
<sequence length="92" mass="10424">MFRLESDFDIENGMAGPSGRLSGRRTYVGLLNEHWSMFATGRRSNAMQKTLVPLYIATALGRDVHHPFDTDDLDSTFLTNNSIQYQTPDWVA</sequence>
<dbReference type="Gene3D" id="2.40.160.10">
    <property type="entry name" value="Porin"/>
    <property type="match status" value="1"/>
</dbReference>
<evidence type="ECO:0000313" key="1">
    <source>
        <dbReference type="EMBL" id="KGX11559.1"/>
    </source>
</evidence>
<dbReference type="SUPFAM" id="SSF56935">
    <property type="entry name" value="Porins"/>
    <property type="match status" value="1"/>
</dbReference>
<dbReference type="EMBL" id="JQIM01000009">
    <property type="protein sequence ID" value="KGX11559.1"/>
    <property type="molecule type" value="Genomic_DNA"/>
</dbReference>
<accession>A0AA40MG76</accession>
<dbReference type="AlphaFoldDB" id="A0AA40MG76"/>
<name>A0AA40MG76_BURPE</name>
<reference evidence="1 2" key="1">
    <citation type="submission" date="2014-08" db="EMBL/GenBank/DDBJ databases">
        <authorList>
            <person name="Bunnell A."/>
            <person name="Chain P.S."/>
            <person name="Chertkov O."/>
            <person name="Currie B.J."/>
            <person name="Daligault H.E."/>
            <person name="Davenport K.W."/>
            <person name="Davis C."/>
            <person name="Gleasner C.D."/>
            <person name="Johnson S.L."/>
            <person name="Kaestli M."/>
            <person name="Koren S."/>
            <person name="Kunde Y.A."/>
            <person name="Mayo M."/>
            <person name="McMurry K.K."/>
            <person name="Price E.P."/>
            <person name="Reitenga K.G."/>
            <person name="Robison R."/>
            <person name="Rosovitz M.J."/>
            <person name="Sarovich D.S."/>
            <person name="Teshima H."/>
        </authorList>
    </citation>
    <scope>NUCLEOTIDE SEQUENCE [LARGE SCALE GENOMIC DNA]</scope>
    <source>
        <strain evidence="1 2">MSHR44</strain>
    </source>
</reference>
<dbReference type="Proteomes" id="UP000030475">
    <property type="component" value="Unassembled WGS sequence"/>
</dbReference>